<dbReference type="InterPro" id="IPR036514">
    <property type="entry name" value="SGNH_hydro_sf"/>
</dbReference>
<dbReference type="Proteomes" id="UP000199306">
    <property type="component" value="Unassembled WGS sequence"/>
</dbReference>
<evidence type="ECO:0000313" key="3">
    <source>
        <dbReference type="Proteomes" id="UP000199306"/>
    </source>
</evidence>
<dbReference type="SUPFAM" id="SSF52266">
    <property type="entry name" value="SGNH hydrolase"/>
    <property type="match status" value="1"/>
</dbReference>
<reference evidence="2 3" key="1">
    <citation type="submission" date="2016-10" db="EMBL/GenBank/DDBJ databases">
        <authorList>
            <person name="de Groot N.N."/>
        </authorList>
    </citation>
    <scope>NUCLEOTIDE SEQUENCE [LARGE SCALE GENOMIC DNA]</scope>
    <source>
        <strain evidence="3">E92,LMG 26720,CCM 7988</strain>
    </source>
</reference>
<keyword evidence="1" id="KW-0472">Membrane</keyword>
<dbReference type="EMBL" id="FOXH01000001">
    <property type="protein sequence ID" value="SFP02784.1"/>
    <property type="molecule type" value="Genomic_DNA"/>
</dbReference>
<dbReference type="AlphaFoldDB" id="A0A1I5LZJ5"/>
<dbReference type="Gene3D" id="3.40.50.1110">
    <property type="entry name" value="SGNH hydrolase"/>
    <property type="match status" value="1"/>
</dbReference>
<sequence length="354" mass="41499">MPGHSKNYKNLIFSFITIIIFLLFTELAFRLVLALNGFPFLMPKEVLFAREYGDSFKQIRGESITQHDDYQDILILGGSVVSPDWSGMEKRLKDSLSKRLKTDKIRIFNVAFPGHTSLDNDIKYRILHEKGYSFDLVLYYEAINENRANNISPVEFKPDYSHFKWYDQIYRIQKHPELNFTVIPYVFDYILSKVDNVIHKKTFLSIGDVRDKTLLKYGSDIKTAKSYERNLSGIISLSKQYHEPLLLMSYAYYLPPDYQLTGGQEDKKYYADCKYSCSINIWGKPENIRKGIEAHNLIIRKLVQQYPELYYLDIQKIIQGNQNYFCDICHFSEEGAQLYAKTLADFLIEKKLVH</sequence>
<evidence type="ECO:0000256" key="1">
    <source>
        <dbReference type="SAM" id="Phobius"/>
    </source>
</evidence>
<dbReference type="RefSeq" id="WP_092010363.1">
    <property type="nucleotide sequence ID" value="NZ_FOXH01000001.1"/>
</dbReference>
<dbReference type="GO" id="GO:0016788">
    <property type="term" value="F:hydrolase activity, acting on ester bonds"/>
    <property type="evidence" value="ECO:0007669"/>
    <property type="project" value="UniProtKB-ARBA"/>
</dbReference>
<gene>
    <name evidence="2" type="ORF">SAMN04515674_10144</name>
</gene>
<feature type="transmembrane region" description="Helical" evidence="1">
    <location>
        <begin position="12"/>
        <end position="33"/>
    </location>
</feature>
<keyword evidence="1" id="KW-0812">Transmembrane</keyword>
<keyword evidence="1" id="KW-1133">Transmembrane helix</keyword>
<accession>A0A1I5LZJ5</accession>
<name>A0A1I5LZJ5_9BACT</name>
<evidence type="ECO:0000313" key="2">
    <source>
        <dbReference type="EMBL" id="SFP02784.1"/>
    </source>
</evidence>
<protein>
    <recommendedName>
        <fullName evidence="4">SGNH/GDSL hydrolase family protein</fullName>
    </recommendedName>
</protein>
<proteinExistence type="predicted"/>
<dbReference type="OrthoDB" id="945151at2"/>
<organism evidence="2 3">
    <name type="scientific">Pseudarcicella hirudinis</name>
    <dbReference type="NCBI Taxonomy" id="1079859"/>
    <lineage>
        <taxon>Bacteria</taxon>
        <taxon>Pseudomonadati</taxon>
        <taxon>Bacteroidota</taxon>
        <taxon>Cytophagia</taxon>
        <taxon>Cytophagales</taxon>
        <taxon>Flectobacillaceae</taxon>
        <taxon>Pseudarcicella</taxon>
    </lineage>
</organism>
<evidence type="ECO:0008006" key="4">
    <source>
        <dbReference type="Google" id="ProtNLM"/>
    </source>
</evidence>
<keyword evidence="3" id="KW-1185">Reference proteome</keyword>